<name>A0A8H5HLP4_9AGAR</name>
<evidence type="ECO:0000256" key="9">
    <source>
        <dbReference type="ARBA" id="ARBA00023004"/>
    </source>
</evidence>
<dbReference type="SUPFAM" id="SSF48264">
    <property type="entry name" value="Cytochrome P450"/>
    <property type="match status" value="1"/>
</dbReference>
<evidence type="ECO:0000256" key="4">
    <source>
        <dbReference type="ARBA" id="ARBA00022617"/>
    </source>
</evidence>
<dbReference type="GO" id="GO:0004497">
    <property type="term" value="F:monooxygenase activity"/>
    <property type="evidence" value="ECO:0007669"/>
    <property type="project" value="UniProtKB-KW"/>
</dbReference>
<gene>
    <name evidence="13" type="ORF">D9757_006774</name>
</gene>
<dbReference type="GO" id="GO:0016020">
    <property type="term" value="C:membrane"/>
    <property type="evidence" value="ECO:0007669"/>
    <property type="project" value="UniProtKB-SubCell"/>
</dbReference>
<dbReference type="PANTHER" id="PTHR46300">
    <property type="entry name" value="P450, PUTATIVE (EUROFUNG)-RELATED-RELATED"/>
    <property type="match status" value="1"/>
</dbReference>
<evidence type="ECO:0000256" key="10">
    <source>
        <dbReference type="ARBA" id="ARBA00023033"/>
    </source>
</evidence>
<comment type="caution">
    <text evidence="13">The sequence shown here is derived from an EMBL/GenBank/DDBJ whole genome shotgun (WGS) entry which is preliminary data.</text>
</comment>
<evidence type="ECO:0008006" key="15">
    <source>
        <dbReference type="Google" id="ProtNLM"/>
    </source>
</evidence>
<dbReference type="Proteomes" id="UP000518752">
    <property type="component" value="Unassembled WGS sequence"/>
</dbReference>
<evidence type="ECO:0000256" key="1">
    <source>
        <dbReference type="ARBA" id="ARBA00001971"/>
    </source>
</evidence>
<protein>
    <recommendedName>
        <fullName evidence="15">Cytochrome P450</fullName>
    </recommendedName>
</protein>
<evidence type="ECO:0000256" key="12">
    <source>
        <dbReference type="SAM" id="Phobius"/>
    </source>
</evidence>
<keyword evidence="6" id="KW-0479">Metal-binding</keyword>
<dbReference type="GO" id="GO:0016705">
    <property type="term" value="F:oxidoreductase activity, acting on paired donors, with incorporation or reduction of molecular oxygen"/>
    <property type="evidence" value="ECO:0007669"/>
    <property type="project" value="InterPro"/>
</dbReference>
<keyword evidence="10" id="KW-0503">Monooxygenase</keyword>
<organism evidence="13 14">
    <name type="scientific">Collybiopsis confluens</name>
    <dbReference type="NCBI Taxonomy" id="2823264"/>
    <lineage>
        <taxon>Eukaryota</taxon>
        <taxon>Fungi</taxon>
        <taxon>Dikarya</taxon>
        <taxon>Basidiomycota</taxon>
        <taxon>Agaricomycotina</taxon>
        <taxon>Agaricomycetes</taxon>
        <taxon>Agaricomycetidae</taxon>
        <taxon>Agaricales</taxon>
        <taxon>Marasmiineae</taxon>
        <taxon>Omphalotaceae</taxon>
        <taxon>Collybiopsis</taxon>
    </lineage>
</organism>
<keyword evidence="7 12" id="KW-1133">Transmembrane helix</keyword>
<accession>A0A8H5HLP4</accession>
<comment type="similarity">
    <text evidence="3">Belongs to the cytochrome P450 family.</text>
</comment>
<feature type="transmembrane region" description="Helical" evidence="12">
    <location>
        <begin position="6"/>
        <end position="24"/>
    </location>
</feature>
<keyword evidence="14" id="KW-1185">Reference proteome</keyword>
<reference evidence="13 14" key="1">
    <citation type="journal article" date="2020" name="ISME J.">
        <title>Uncovering the hidden diversity of litter-decomposition mechanisms in mushroom-forming fungi.</title>
        <authorList>
            <person name="Floudas D."/>
            <person name="Bentzer J."/>
            <person name="Ahren D."/>
            <person name="Johansson T."/>
            <person name="Persson P."/>
            <person name="Tunlid A."/>
        </authorList>
    </citation>
    <scope>NUCLEOTIDE SEQUENCE [LARGE SCALE GENOMIC DNA]</scope>
    <source>
        <strain evidence="13 14">CBS 406.79</strain>
    </source>
</reference>
<keyword evidence="5 12" id="KW-0812">Transmembrane</keyword>
<keyword evidence="4" id="KW-0349">Heme</keyword>
<evidence type="ECO:0000313" key="14">
    <source>
        <dbReference type="Proteomes" id="UP000518752"/>
    </source>
</evidence>
<evidence type="ECO:0000256" key="7">
    <source>
        <dbReference type="ARBA" id="ARBA00022989"/>
    </source>
</evidence>
<dbReference type="AlphaFoldDB" id="A0A8H5HLP4"/>
<keyword evidence="9" id="KW-0408">Iron</keyword>
<dbReference type="GO" id="GO:0005506">
    <property type="term" value="F:iron ion binding"/>
    <property type="evidence" value="ECO:0007669"/>
    <property type="project" value="InterPro"/>
</dbReference>
<dbReference type="EMBL" id="JAACJN010000039">
    <property type="protein sequence ID" value="KAF5385587.1"/>
    <property type="molecule type" value="Genomic_DNA"/>
</dbReference>
<sequence>MSAMDIKSSILAAATALIFSLFFLRRRKISRVPYPPGPMIIDMPALDSWVHYRDWGKQYGPLIYIRNRNILIINDLQVAIDLLERRARIYSDRESNPILEMSKVGNLNWALQVAISRALGQLR</sequence>
<dbReference type="InterPro" id="IPR036396">
    <property type="entry name" value="Cyt_P450_sf"/>
</dbReference>
<dbReference type="GO" id="GO:0020037">
    <property type="term" value="F:heme binding"/>
    <property type="evidence" value="ECO:0007669"/>
    <property type="project" value="InterPro"/>
</dbReference>
<evidence type="ECO:0000256" key="2">
    <source>
        <dbReference type="ARBA" id="ARBA00004167"/>
    </source>
</evidence>
<dbReference type="OrthoDB" id="1055148at2759"/>
<evidence type="ECO:0000256" key="3">
    <source>
        <dbReference type="ARBA" id="ARBA00010617"/>
    </source>
</evidence>
<comment type="subcellular location">
    <subcellularLocation>
        <location evidence="2">Membrane</location>
        <topology evidence="2">Single-pass membrane protein</topology>
    </subcellularLocation>
</comment>
<evidence type="ECO:0000256" key="5">
    <source>
        <dbReference type="ARBA" id="ARBA00022692"/>
    </source>
</evidence>
<dbReference type="PANTHER" id="PTHR46300:SF2">
    <property type="entry name" value="CYTOCHROME P450 MONOOXYGENASE ALNH-RELATED"/>
    <property type="match status" value="1"/>
</dbReference>
<evidence type="ECO:0000313" key="13">
    <source>
        <dbReference type="EMBL" id="KAF5385587.1"/>
    </source>
</evidence>
<evidence type="ECO:0000256" key="11">
    <source>
        <dbReference type="ARBA" id="ARBA00023136"/>
    </source>
</evidence>
<evidence type="ECO:0000256" key="8">
    <source>
        <dbReference type="ARBA" id="ARBA00023002"/>
    </source>
</evidence>
<keyword evidence="11 12" id="KW-0472">Membrane</keyword>
<dbReference type="Gene3D" id="1.10.630.10">
    <property type="entry name" value="Cytochrome P450"/>
    <property type="match status" value="1"/>
</dbReference>
<dbReference type="InterPro" id="IPR050364">
    <property type="entry name" value="Cytochrome_P450_fung"/>
</dbReference>
<evidence type="ECO:0000256" key="6">
    <source>
        <dbReference type="ARBA" id="ARBA00022723"/>
    </source>
</evidence>
<keyword evidence="8" id="KW-0560">Oxidoreductase</keyword>
<comment type="cofactor">
    <cofactor evidence="1">
        <name>heme</name>
        <dbReference type="ChEBI" id="CHEBI:30413"/>
    </cofactor>
</comment>
<proteinExistence type="inferred from homology"/>